<dbReference type="EMBL" id="AP025591">
    <property type="protein sequence ID" value="BDG06575.1"/>
    <property type="molecule type" value="Genomic_DNA"/>
</dbReference>
<keyword evidence="2" id="KW-1185">Reference proteome</keyword>
<dbReference type="Proteomes" id="UP001162891">
    <property type="component" value="Chromosome"/>
</dbReference>
<protein>
    <submittedName>
        <fullName evidence="1">Uncharacterized protein</fullName>
    </submittedName>
</protein>
<dbReference type="RefSeq" id="WP_248356904.1">
    <property type="nucleotide sequence ID" value="NZ_AP025591.1"/>
</dbReference>
<gene>
    <name evidence="1" type="ORF">AMOR_55710</name>
</gene>
<reference evidence="2" key="1">
    <citation type="journal article" date="2022" name="Int. J. Syst. Evol. Microbiol.">
        <title>Anaeromyxobacter oryzae sp. nov., Anaeromyxobacter diazotrophicus sp. nov. and Anaeromyxobacter paludicola sp. nov., isolated from paddy soils.</title>
        <authorList>
            <person name="Itoh H."/>
            <person name="Xu Z."/>
            <person name="Mise K."/>
            <person name="Masuda Y."/>
            <person name="Ushijima N."/>
            <person name="Hayakawa C."/>
            <person name="Shiratori Y."/>
            <person name="Senoo K."/>
        </authorList>
    </citation>
    <scope>NUCLEOTIDE SEQUENCE [LARGE SCALE GENOMIC DNA]</scope>
    <source>
        <strain evidence="2">Red232</strain>
    </source>
</reference>
<proteinExistence type="predicted"/>
<evidence type="ECO:0000313" key="2">
    <source>
        <dbReference type="Proteomes" id="UP001162891"/>
    </source>
</evidence>
<organism evidence="1 2">
    <name type="scientific">Anaeromyxobacter oryzae</name>
    <dbReference type="NCBI Taxonomy" id="2918170"/>
    <lineage>
        <taxon>Bacteria</taxon>
        <taxon>Pseudomonadati</taxon>
        <taxon>Myxococcota</taxon>
        <taxon>Myxococcia</taxon>
        <taxon>Myxococcales</taxon>
        <taxon>Cystobacterineae</taxon>
        <taxon>Anaeromyxobacteraceae</taxon>
        <taxon>Anaeromyxobacter</taxon>
    </lineage>
</organism>
<name>A0ABN6N047_9BACT</name>
<accession>A0ABN6N047</accession>
<evidence type="ECO:0000313" key="1">
    <source>
        <dbReference type="EMBL" id="BDG06575.1"/>
    </source>
</evidence>
<sequence length="304" mass="32882">MRKLLVVAVPAGLAILAAALVLSSFRSRADAEASRLERARLKREFAERAAVLRALPPDRPAEWQGEVVALTRWYQDELQAIRNRYPEVSPAPGALAAAEEDRKGKIGEKERAAIADFQKYADGRAKLLREGAYGAVGSAEAAGLRLDLVSVESGAGPEGTPGLRVDFALWGAPRYLERERSGDKTVTRTVTPVAFKKLAVQFLDAKGKPYGEMSGAGEPYQKLADPERFVEDFPPGVLFGTWWLELLPREAATAQVSLEVDVRGASGAVRPATFALSLPVPEGWKIPPGATYQAEVREAAPPRP</sequence>